<evidence type="ECO:0000256" key="1">
    <source>
        <dbReference type="ARBA" id="ARBA00012386"/>
    </source>
</evidence>
<name>A0A3P1SUI4_9GAMM</name>
<evidence type="ECO:0000256" key="2">
    <source>
        <dbReference type="ARBA" id="ARBA00022679"/>
    </source>
</evidence>
<keyword evidence="7" id="KW-1185">Reference proteome</keyword>
<organism evidence="6 7">
    <name type="scientific">Amphritea balenae</name>
    <dbReference type="NCBI Taxonomy" id="452629"/>
    <lineage>
        <taxon>Bacteria</taxon>
        <taxon>Pseudomonadati</taxon>
        <taxon>Pseudomonadota</taxon>
        <taxon>Gammaproteobacteria</taxon>
        <taxon>Oceanospirillales</taxon>
        <taxon>Oceanospirillaceae</taxon>
        <taxon>Amphritea</taxon>
    </lineage>
</organism>
<dbReference type="InterPro" id="IPR005636">
    <property type="entry name" value="DTW"/>
</dbReference>
<keyword evidence="4" id="KW-0819">tRNA processing</keyword>
<dbReference type="PANTHER" id="PTHR21392">
    <property type="entry name" value="TRNA-URIDINE AMINOCARBOXYPROPYLTRANSFERASE 2"/>
    <property type="match status" value="1"/>
</dbReference>
<dbReference type="EMBL" id="RQXV01000003">
    <property type="protein sequence ID" value="RRD00216.1"/>
    <property type="molecule type" value="Genomic_DNA"/>
</dbReference>
<dbReference type="Proteomes" id="UP000267535">
    <property type="component" value="Unassembled WGS sequence"/>
</dbReference>
<evidence type="ECO:0000313" key="6">
    <source>
        <dbReference type="EMBL" id="RRD00216.1"/>
    </source>
</evidence>
<sequence length="209" mass="24357">MQLDNPPRKPFIARGSKIQRCEHCLLHTAGCICHARHQIVAKVQFCLLSHPYELYKPTNTGRLIVDTIAASQVFHWSRTEPDSAFIKLINDPAIDPYIVFPAAEDYQHRMVNFREKTDRQPLFIILDGTWRQARRMFRLSQYLQHLPVISLNTQRQSRYSLRKTEVSDQLCTVEVAAALLEQVGDQHAADHLDSYFDLFNKNYAESRRF</sequence>
<dbReference type="PANTHER" id="PTHR21392:SF1">
    <property type="entry name" value="TRNA-URIDINE AMINOCARBOXYPROPYLTRANSFERASE"/>
    <property type="match status" value="1"/>
</dbReference>
<feature type="domain" description="DTW" evidence="5">
    <location>
        <begin position="17"/>
        <end position="208"/>
    </location>
</feature>
<accession>A0A3P1SUI4</accession>
<dbReference type="Pfam" id="PF03942">
    <property type="entry name" value="DTW"/>
    <property type="match status" value="1"/>
</dbReference>
<dbReference type="AlphaFoldDB" id="A0A3P1SUI4"/>
<dbReference type="GO" id="GO:0016432">
    <property type="term" value="F:tRNA-uridine aminocarboxypropyltransferase activity"/>
    <property type="evidence" value="ECO:0007669"/>
    <property type="project" value="UniProtKB-EC"/>
</dbReference>
<dbReference type="RefSeq" id="WP_124925686.1">
    <property type="nucleotide sequence ID" value="NZ_BMOH01000005.1"/>
</dbReference>
<gene>
    <name evidence="6" type="ORF">EHS89_08400</name>
</gene>
<dbReference type="OrthoDB" id="370626at2"/>
<protein>
    <recommendedName>
        <fullName evidence="1">tRNA-uridine aminocarboxypropyltransferase</fullName>
        <ecNumber evidence="1">2.5.1.25</ecNumber>
    </recommendedName>
</protein>
<reference evidence="6 7" key="1">
    <citation type="submission" date="2018-11" db="EMBL/GenBank/DDBJ databases">
        <title>The draft genome sequence of Amphritea balenae JAMM 1525T.</title>
        <authorList>
            <person name="Fang Z."/>
            <person name="Zhang Y."/>
            <person name="Han X."/>
        </authorList>
    </citation>
    <scope>NUCLEOTIDE SEQUENCE [LARGE SCALE GENOMIC DNA]</scope>
    <source>
        <strain evidence="6 7">JAMM 1525</strain>
    </source>
</reference>
<comment type="caution">
    <text evidence="6">The sequence shown here is derived from an EMBL/GenBank/DDBJ whole genome shotgun (WGS) entry which is preliminary data.</text>
</comment>
<dbReference type="GO" id="GO:0008033">
    <property type="term" value="P:tRNA processing"/>
    <property type="evidence" value="ECO:0007669"/>
    <property type="project" value="UniProtKB-KW"/>
</dbReference>
<dbReference type="InterPro" id="IPR039262">
    <property type="entry name" value="DTWD2/TAPT"/>
</dbReference>
<evidence type="ECO:0000259" key="5">
    <source>
        <dbReference type="SMART" id="SM01144"/>
    </source>
</evidence>
<keyword evidence="2" id="KW-0808">Transferase</keyword>
<proteinExistence type="predicted"/>
<dbReference type="SMART" id="SM01144">
    <property type="entry name" value="DTW"/>
    <property type="match status" value="1"/>
</dbReference>
<evidence type="ECO:0000256" key="3">
    <source>
        <dbReference type="ARBA" id="ARBA00022691"/>
    </source>
</evidence>
<evidence type="ECO:0000313" key="7">
    <source>
        <dbReference type="Proteomes" id="UP000267535"/>
    </source>
</evidence>
<keyword evidence="3" id="KW-0949">S-adenosyl-L-methionine</keyword>
<dbReference type="EC" id="2.5.1.25" evidence="1"/>
<evidence type="ECO:0000256" key="4">
    <source>
        <dbReference type="ARBA" id="ARBA00022694"/>
    </source>
</evidence>